<dbReference type="RefSeq" id="WP_271011816.1">
    <property type="nucleotide sequence ID" value="NZ_JAQIFT010000035.1"/>
</dbReference>
<accession>A0AA42DMJ3</accession>
<dbReference type="SMART" id="SM00470">
    <property type="entry name" value="ParB"/>
    <property type="match status" value="1"/>
</dbReference>
<dbReference type="InterPro" id="IPR036086">
    <property type="entry name" value="ParB/Sulfiredoxin_sf"/>
</dbReference>
<evidence type="ECO:0000313" key="3">
    <source>
        <dbReference type="EMBL" id="MDA3731428.1"/>
    </source>
</evidence>
<dbReference type="GO" id="GO:0005694">
    <property type="term" value="C:chromosome"/>
    <property type="evidence" value="ECO:0007669"/>
    <property type="project" value="TreeGrafter"/>
</dbReference>
<dbReference type="GO" id="GO:0045881">
    <property type="term" value="P:positive regulation of sporulation resulting in formation of a cellular spore"/>
    <property type="evidence" value="ECO:0007669"/>
    <property type="project" value="TreeGrafter"/>
</dbReference>
<evidence type="ECO:0000259" key="2">
    <source>
        <dbReference type="SMART" id="SM00470"/>
    </source>
</evidence>
<dbReference type="GO" id="GO:0003677">
    <property type="term" value="F:DNA binding"/>
    <property type="evidence" value="ECO:0007669"/>
    <property type="project" value="InterPro"/>
</dbReference>
<organism evidence="3 4">
    <name type="scientific">Holtiella tumoricola</name>
    <dbReference type="NCBI Taxonomy" id="3018743"/>
    <lineage>
        <taxon>Bacteria</taxon>
        <taxon>Bacillati</taxon>
        <taxon>Bacillota</taxon>
        <taxon>Clostridia</taxon>
        <taxon>Lachnospirales</taxon>
        <taxon>Cellulosilyticaceae</taxon>
        <taxon>Holtiella</taxon>
    </lineage>
</organism>
<dbReference type="EMBL" id="JAQIFT010000035">
    <property type="protein sequence ID" value="MDA3731428.1"/>
    <property type="molecule type" value="Genomic_DNA"/>
</dbReference>
<protein>
    <submittedName>
        <fullName evidence="3">ParB N-terminal domain-containing protein</fullName>
    </submittedName>
</protein>
<dbReference type="InterPro" id="IPR004437">
    <property type="entry name" value="ParB/RepB/Spo0J"/>
</dbReference>
<dbReference type="PANTHER" id="PTHR33375">
    <property type="entry name" value="CHROMOSOME-PARTITIONING PROTEIN PARB-RELATED"/>
    <property type="match status" value="1"/>
</dbReference>
<sequence length="167" mass="19757">MQVQTKLIKVDSIIVNDRIRKELGNIEALANNIKENGLINPILVTKDYELIAGERRYSAIKLLGWEEVEVRIMTVHDAFHKIKLEISENEYRKDFTFREKVEWTKMLEREYKKKSKKKCLMVEKVLRHLKTLIVPNLSQKKLVLEVLIHTIRLNLSMKMLMTILLIT</sequence>
<evidence type="ECO:0000256" key="1">
    <source>
        <dbReference type="ARBA" id="ARBA00006295"/>
    </source>
</evidence>
<dbReference type="InterPro" id="IPR003115">
    <property type="entry name" value="ParB_N"/>
</dbReference>
<comment type="similarity">
    <text evidence="1">Belongs to the ParB family.</text>
</comment>
<dbReference type="Proteomes" id="UP001169242">
    <property type="component" value="Unassembled WGS sequence"/>
</dbReference>
<reference evidence="3" key="1">
    <citation type="journal article" date="2023" name="Int. J. Syst. Evol. Microbiol.">
        <title>&lt;i&gt;Holtiella tumoricola&lt;/i&gt; gen. nov. sp. nov., isolated from a human clinical sample.</title>
        <authorList>
            <person name="Allen-Vercoe E."/>
            <person name="Daigneault M.C."/>
            <person name="Vancuren S.J."/>
            <person name="Cochrane K."/>
            <person name="O'Neal L.L."/>
            <person name="Sankaranarayanan K."/>
            <person name="Lawson P.A."/>
        </authorList>
    </citation>
    <scope>NUCLEOTIDE SEQUENCE</scope>
    <source>
        <strain evidence="3">CC70A</strain>
    </source>
</reference>
<name>A0AA42DMJ3_9FIRM</name>
<dbReference type="AlphaFoldDB" id="A0AA42DMJ3"/>
<dbReference type="PANTHER" id="PTHR33375:SF1">
    <property type="entry name" value="CHROMOSOME-PARTITIONING PROTEIN PARB-RELATED"/>
    <property type="match status" value="1"/>
</dbReference>
<evidence type="ECO:0000313" key="4">
    <source>
        <dbReference type="Proteomes" id="UP001169242"/>
    </source>
</evidence>
<feature type="domain" description="ParB-like N-terminal" evidence="2">
    <location>
        <begin position="6"/>
        <end position="90"/>
    </location>
</feature>
<dbReference type="CDD" id="cd16410">
    <property type="entry name" value="ParB_N_like"/>
    <property type="match status" value="1"/>
</dbReference>
<dbReference type="GO" id="GO:0007059">
    <property type="term" value="P:chromosome segregation"/>
    <property type="evidence" value="ECO:0007669"/>
    <property type="project" value="TreeGrafter"/>
</dbReference>
<dbReference type="Pfam" id="PF02195">
    <property type="entry name" value="ParB_N"/>
    <property type="match status" value="1"/>
</dbReference>
<gene>
    <name evidence="3" type="ORF">PBV87_08055</name>
</gene>
<dbReference type="InterPro" id="IPR050336">
    <property type="entry name" value="Chromosome_partition/occlusion"/>
</dbReference>
<dbReference type="Gene3D" id="3.90.1530.10">
    <property type="entry name" value="Conserved hypothetical protein from pyrococcus furiosus pfu- 392566-001, ParB domain"/>
    <property type="match status" value="1"/>
</dbReference>
<comment type="caution">
    <text evidence="3">The sequence shown here is derived from an EMBL/GenBank/DDBJ whole genome shotgun (WGS) entry which is preliminary data.</text>
</comment>
<dbReference type="NCBIfam" id="TIGR00180">
    <property type="entry name" value="parB_part"/>
    <property type="match status" value="1"/>
</dbReference>
<dbReference type="SUPFAM" id="SSF110849">
    <property type="entry name" value="ParB/Sulfiredoxin"/>
    <property type="match status" value="1"/>
</dbReference>
<keyword evidence="4" id="KW-1185">Reference proteome</keyword>
<proteinExistence type="inferred from homology"/>